<proteinExistence type="predicted"/>
<reference evidence="2" key="2">
    <citation type="submission" date="2012-03" db="EMBL/GenBank/DDBJ databases">
        <authorList>
            <person name="Koskinen P."/>
            <person name="Laine P."/>
            <person name="Niemi O."/>
            <person name="Nykyri J."/>
            <person name="Harjunpaa H."/>
            <person name="Auvinen P."/>
            <person name="Paulin L."/>
            <person name="Pirhonen M."/>
            <person name="Palva T."/>
            <person name="Holm L."/>
        </authorList>
    </citation>
    <scope>NUCLEOTIDE SEQUENCE</scope>
    <source>
        <strain evidence="2">SCC3193</strain>
    </source>
</reference>
<evidence type="ECO:0000313" key="7">
    <source>
        <dbReference type="Proteomes" id="UP001194579"/>
    </source>
</evidence>
<dbReference type="GO" id="GO:0005737">
    <property type="term" value="C:cytoplasm"/>
    <property type="evidence" value="ECO:0007669"/>
    <property type="project" value="InterPro"/>
</dbReference>
<dbReference type="PATRIC" id="fig|1166016.3.peg.456"/>
<keyword evidence="7" id="KW-1185">Reference proteome</keyword>
<dbReference type="GO" id="GO:0003723">
    <property type="term" value="F:RNA binding"/>
    <property type="evidence" value="ECO:0007669"/>
    <property type="project" value="InterPro"/>
</dbReference>
<evidence type="ECO:0000313" key="5">
    <source>
        <dbReference type="Proteomes" id="UP000008044"/>
    </source>
</evidence>
<organism evidence="2 5">
    <name type="scientific">Pectobacterium parmentieri</name>
    <dbReference type="NCBI Taxonomy" id="1905730"/>
    <lineage>
        <taxon>Bacteria</taxon>
        <taxon>Pseudomonadati</taxon>
        <taxon>Pseudomonadota</taxon>
        <taxon>Gammaproteobacteria</taxon>
        <taxon>Enterobacterales</taxon>
        <taxon>Pectobacteriaceae</taxon>
        <taxon>Pectobacterium</taxon>
    </lineage>
</organism>
<dbReference type="eggNOG" id="ENOG50319W9">
    <property type="taxonomic scope" value="Bacteria"/>
</dbReference>
<dbReference type="STRING" id="1905730.W5S_0450"/>
<evidence type="ECO:0000313" key="3">
    <source>
        <dbReference type="EMBL" id="MBI0555762.1"/>
    </source>
</evidence>
<gene>
    <name evidence="2" type="ordered locus">W5S_0450</name>
    <name evidence="4" type="ORF">C5E00_20230</name>
    <name evidence="3" type="ORF">F6Q06_14885</name>
</gene>
<dbReference type="Proteomes" id="UP001194579">
    <property type="component" value="Unassembled WGS sequence"/>
</dbReference>
<dbReference type="RefSeq" id="WP_014698597.1">
    <property type="nucleotide sequence ID" value="NZ_JBBBPJ010000429.1"/>
</dbReference>
<reference evidence="3" key="5">
    <citation type="submission" date="2024-05" db="EMBL/GenBank/DDBJ databases">
        <title>Identification of Pectobacterium versatile causing blackleg of potato from New York State with a whole genome sequencing approach.</title>
        <authorList>
            <person name="Ma X."/>
            <person name="Swingle B."/>
        </authorList>
    </citation>
    <scope>NUCLEOTIDE SEQUENCE</scope>
    <source>
        <strain evidence="3">NY1588A</strain>
    </source>
</reference>
<feature type="domain" description="Toxin SymE-like" evidence="1">
    <location>
        <begin position="40"/>
        <end position="75"/>
    </location>
</feature>
<evidence type="ECO:0000313" key="2">
    <source>
        <dbReference type="EMBL" id="AFI88577.1"/>
    </source>
</evidence>
<evidence type="ECO:0000259" key="1">
    <source>
        <dbReference type="Pfam" id="PF08845"/>
    </source>
</evidence>
<dbReference type="Pfam" id="PF08845">
    <property type="entry name" value="SymE_toxin"/>
    <property type="match status" value="1"/>
</dbReference>
<dbReference type="EMBL" id="CP003415">
    <property type="protein sequence ID" value="AFI88577.1"/>
    <property type="molecule type" value="Genomic_DNA"/>
</dbReference>
<accession>A0A0H3I1X2</accession>
<dbReference type="GO" id="GO:0016788">
    <property type="term" value="F:hydrolase activity, acting on ester bonds"/>
    <property type="evidence" value="ECO:0007669"/>
    <property type="project" value="InterPro"/>
</dbReference>
<name>A0A0H3I1X2_PECPM</name>
<dbReference type="EMBL" id="WABS01000029">
    <property type="protein sequence ID" value="MBI0555762.1"/>
    <property type="molecule type" value="Genomic_DNA"/>
</dbReference>
<sequence length="80" mass="8765">MLGESGLSIAISLKEHNEYVKKSLKRCGTKTSVLPPNGGKKPPSQQLSGKWLEDLGFNTGQPVIVTVERGKLVIETELRF</sequence>
<dbReference type="EMBL" id="PSZG01000001">
    <property type="protein sequence ID" value="RKO78927.1"/>
    <property type="molecule type" value="Genomic_DNA"/>
</dbReference>
<dbReference type="Proteomes" id="UP000269665">
    <property type="component" value="Unassembled WGS sequence"/>
</dbReference>
<dbReference type="GO" id="GO:0016070">
    <property type="term" value="P:RNA metabolic process"/>
    <property type="evidence" value="ECO:0007669"/>
    <property type="project" value="InterPro"/>
</dbReference>
<dbReference type="KEGG" id="pec:W5S_0450"/>
<dbReference type="HOGENOM" id="CLU_2586571_0_0_6"/>
<dbReference type="Proteomes" id="UP000008044">
    <property type="component" value="Chromosome"/>
</dbReference>
<evidence type="ECO:0000313" key="4">
    <source>
        <dbReference type="EMBL" id="RKO78927.1"/>
    </source>
</evidence>
<evidence type="ECO:0000313" key="6">
    <source>
        <dbReference type="Proteomes" id="UP000269665"/>
    </source>
</evidence>
<reference evidence="4 6" key="3">
    <citation type="journal article" date="2018" name="BMC Genomics">
        <title>High genomic variability in the plant pathogenic bacterium Pectobacterium parmentieri deciphered from de novo assembled complete genomes.</title>
        <authorList>
            <person name="Zoledowska S."/>
            <person name="Motyka-Pomagruk A."/>
            <person name="Sledz W."/>
            <person name="Mengoni A."/>
            <person name="Lojkowska E."/>
        </authorList>
    </citation>
    <scope>NUCLEOTIDE SEQUENCE [LARGE SCALE GENOMIC DNA]</scope>
    <source>
        <strain evidence="4 6">IFB5626</strain>
    </source>
</reference>
<protein>
    <submittedName>
        <fullName evidence="3">Type I toxin-antitoxin system SymE family toxin</fullName>
    </submittedName>
</protein>
<reference evidence="2 5" key="1">
    <citation type="journal article" date="2012" name="J. Bacteriol.">
        <title>Genome sequence of Pectobacterium sp. strain SCC3193.</title>
        <authorList>
            <person name="Koskinen J.P."/>
            <person name="Laine P."/>
            <person name="Niemi O."/>
            <person name="Nykyri J."/>
            <person name="Harjunpaa H."/>
            <person name="Auvinen P."/>
            <person name="Paulin L."/>
            <person name="Pirhonen M."/>
            <person name="Palva T."/>
            <person name="Holm L."/>
        </authorList>
    </citation>
    <scope>NUCLEOTIDE SEQUENCE [LARGE SCALE GENOMIC DNA]</scope>
    <source>
        <strain evidence="2 5">SCC3193</strain>
    </source>
</reference>
<dbReference type="InterPro" id="IPR014944">
    <property type="entry name" value="Toxin_SymE-like"/>
</dbReference>
<dbReference type="AlphaFoldDB" id="A0A0H3I1X2"/>
<reference evidence="7" key="4">
    <citation type="submission" date="2023-07" db="EMBL/GenBank/DDBJ databases">
        <title>Identification of Pectobacterium versatile causing blackleg of potato from New York State with a whole genome sequencing approach.</title>
        <authorList>
            <person name="Ma X."/>
            <person name="Swingle B."/>
        </authorList>
    </citation>
    <scope>NUCLEOTIDE SEQUENCE [LARGE SCALE GENOMIC DNA]</scope>
    <source>
        <strain evidence="7">NY1588A</strain>
    </source>
</reference>
<dbReference type="OrthoDB" id="6053337at2"/>